<feature type="region of interest" description="Disordered" evidence="1">
    <location>
        <begin position="148"/>
        <end position="174"/>
    </location>
</feature>
<name>A0A8H5FW20_9AGAR</name>
<gene>
    <name evidence="2" type="ORF">D9756_008155</name>
</gene>
<comment type="caution">
    <text evidence="2">The sequence shown here is derived from an EMBL/GenBank/DDBJ whole genome shotgun (WGS) entry which is preliminary data.</text>
</comment>
<keyword evidence="3" id="KW-1185">Reference proteome</keyword>
<accession>A0A8H5FW20</accession>
<dbReference type="Proteomes" id="UP000559027">
    <property type="component" value="Unassembled WGS sequence"/>
</dbReference>
<dbReference type="EMBL" id="JAACJO010000013">
    <property type="protein sequence ID" value="KAF5351074.1"/>
    <property type="molecule type" value="Genomic_DNA"/>
</dbReference>
<organism evidence="2 3">
    <name type="scientific">Leucocoprinus leucothites</name>
    <dbReference type="NCBI Taxonomy" id="201217"/>
    <lineage>
        <taxon>Eukaryota</taxon>
        <taxon>Fungi</taxon>
        <taxon>Dikarya</taxon>
        <taxon>Basidiomycota</taxon>
        <taxon>Agaricomycotina</taxon>
        <taxon>Agaricomycetes</taxon>
        <taxon>Agaricomycetidae</taxon>
        <taxon>Agaricales</taxon>
        <taxon>Agaricineae</taxon>
        <taxon>Agaricaceae</taxon>
        <taxon>Leucocoprinus</taxon>
    </lineage>
</organism>
<evidence type="ECO:0000313" key="3">
    <source>
        <dbReference type="Proteomes" id="UP000559027"/>
    </source>
</evidence>
<evidence type="ECO:0000256" key="1">
    <source>
        <dbReference type="SAM" id="MobiDB-lite"/>
    </source>
</evidence>
<dbReference type="AlphaFoldDB" id="A0A8H5FW20"/>
<feature type="compositionally biased region" description="Polar residues" evidence="1">
    <location>
        <begin position="162"/>
        <end position="174"/>
    </location>
</feature>
<sequence length="174" mass="19172">MAAVVLMPPPQQILQLPRGVCGISYDLSTSAIRRNHPDELGASPGTMSTRVSRSLNAMDLDRVQHSVYQSSDTTAGNMWSAMYALRLIEPRGVFPTVVTAIQMYHMDLPDMFIATDSIRLRAVADPHAISPIPRNLFPPNRVPVPLAQPDLPLHPLPKGTRDNASSRNKQNWGL</sequence>
<proteinExistence type="predicted"/>
<protein>
    <submittedName>
        <fullName evidence="2">Uncharacterized protein</fullName>
    </submittedName>
</protein>
<reference evidence="2 3" key="1">
    <citation type="journal article" date="2020" name="ISME J.">
        <title>Uncovering the hidden diversity of litter-decomposition mechanisms in mushroom-forming fungi.</title>
        <authorList>
            <person name="Floudas D."/>
            <person name="Bentzer J."/>
            <person name="Ahren D."/>
            <person name="Johansson T."/>
            <person name="Persson P."/>
            <person name="Tunlid A."/>
        </authorList>
    </citation>
    <scope>NUCLEOTIDE SEQUENCE [LARGE SCALE GENOMIC DNA]</scope>
    <source>
        <strain evidence="2 3">CBS 146.42</strain>
    </source>
</reference>
<evidence type="ECO:0000313" key="2">
    <source>
        <dbReference type="EMBL" id="KAF5351074.1"/>
    </source>
</evidence>